<dbReference type="Proteomes" id="UP000789508">
    <property type="component" value="Unassembled WGS sequence"/>
</dbReference>
<gene>
    <name evidence="3" type="ORF">ALEPTO_LOCUS3526</name>
</gene>
<evidence type="ECO:0000259" key="2">
    <source>
        <dbReference type="PROSITE" id="PS50217"/>
    </source>
</evidence>
<accession>A0A9N8ZNJ0</accession>
<sequence length="173" mass="20228">MNSNKRINKVECFQEEKAILSGNKKQKINNGEYAKRYREKKKQELIKAQKKTQELITEITSLRERILNLEKENERMSRENLSLCEKIQNLEKDALDLNWTTKICEEINNSTFNKVFAIPLFLTQNQSTSFISPSQGINISSSNQDAFNTINETINNTIDENNSSFYNFTYLRN</sequence>
<dbReference type="EMBL" id="CAJVPS010000665">
    <property type="protein sequence ID" value="CAG8501888.1"/>
    <property type="molecule type" value="Genomic_DNA"/>
</dbReference>
<dbReference type="Pfam" id="PF07716">
    <property type="entry name" value="bZIP_2"/>
    <property type="match status" value="1"/>
</dbReference>
<evidence type="ECO:0000256" key="1">
    <source>
        <dbReference type="SAM" id="Coils"/>
    </source>
</evidence>
<organism evidence="3 4">
    <name type="scientific">Ambispora leptoticha</name>
    <dbReference type="NCBI Taxonomy" id="144679"/>
    <lineage>
        <taxon>Eukaryota</taxon>
        <taxon>Fungi</taxon>
        <taxon>Fungi incertae sedis</taxon>
        <taxon>Mucoromycota</taxon>
        <taxon>Glomeromycotina</taxon>
        <taxon>Glomeromycetes</taxon>
        <taxon>Archaeosporales</taxon>
        <taxon>Ambisporaceae</taxon>
        <taxon>Ambispora</taxon>
    </lineage>
</organism>
<feature type="coiled-coil region" evidence="1">
    <location>
        <begin position="34"/>
        <end position="93"/>
    </location>
</feature>
<dbReference type="InterPro" id="IPR004827">
    <property type="entry name" value="bZIP"/>
</dbReference>
<evidence type="ECO:0000313" key="3">
    <source>
        <dbReference type="EMBL" id="CAG8501888.1"/>
    </source>
</evidence>
<comment type="caution">
    <text evidence="3">The sequence shown here is derived from an EMBL/GenBank/DDBJ whole genome shotgun (WGS) entry which is preliminary data.</text>
</comment>
<dbReference type="OrthoDB" id="10659875at2759"/>
<keyword evidence="4" id="KW-1185">Reference proteome</keyword>
<name>A0A9N8ZNJ0_9GLOM</name>
<reference evidence="3" key="1">
    <citation type="submission" date="2021-06" db="EMBL/GenBank/DDBJ databases">
        <authorList>
            <person name="Kallberg Y."/>
            <person name="Tangrot J."/>
            <person name="Rosling A."/>
        </authorList>
    </citation>
    <scope>NUCLEOTIDE SEQUENCE</scope>
    <source>
        <strain evidence="3">FL130A</strain>
    </source>
</reference>
<dbReference type="SMART" id="SM00338">
    <property type="entry name" value="BRLZ"/>
    <property type="match status" value="1"/>
</dbReference>
<dbReference type="CDD" id="cd14686">
    <property type="entry name" value="bZIP"/>
    <property type="match status" value="1"/>
</dbReference>
<feature type="domain" description="BZIP" evidence="2">
    <location>
        <begin position="24"/>
        <end position="83"/>
    </location>
</feature>
<keyword evidence="1" id="KW-0175">Coiled coil</keyword>
<dbReference type="PROSITE" id="PS50217">
    <property type="entry name" value="BZIP"/>
    <property type="match status" value="1"/>
</dbReference>
<dbReference type="AlphaFoldDB" id="A0A9N8ZNJ0"/>
<evidence type="ECO:0000313" key="4">
    <source>
        <dbReference type="Proteomes" id="UP000789508"/>
    </source>
</evidence>
<protein>
    <submittedName>
        <fullName evidence="3">13295_t:CDS:1</fullName>
    </submittedName>
</protein>
<proteinExistence type="predicted"/>
<dbReference type="GO" id="GO:0003700">
    <property type="term" value="F:DNA-binding transcription factor activity"/>
    <property type="evidence" value="ECO:0007669"/>
    <property type="project" value="InterPro"/>
</dbReference>